<dbReference type="EMBL" id="CM047944">
    <property type="protein sequence ID" value="KAI9899441.1"/>
    <property type="molecule type" value="Genomic_DNA"/>
</dbReference>
<reference evidence="1" key="1">
    <citation type="submission" date="2022-10" db="EMBL/GenBank/DDBJ databases">
        <title>Complete Genome of Trichothecium roseum strain YXFP-22015, a Plant Pathogen Isolated from Citrus.</title>
        <authorList>
            <person name="Wang Y."/>
            <person name="Zhu L."/>
        </authorList>
    </citation>
    <scope>NUCLEOTIDE SEQUENCE</scope>
    <source>
        <strain evidence="1">YXFP-22015</strain>
    </source>
</reference>
<gene>
    <name evidence="1" type="ORF">N3K66_005902</name>
</gene>
<keyword evidence="2" id="KW-1185">Reference proteome</keyword>
<organism evidence="1 2">
    <name type="scientific">Trichothecium roseum</name>
    <dbReference type="NCBI Taxonomy" id="47278"/>
    <lineage>
        <taxon>Eukaryota</taxon>
        <taxon>Fungi</taxon>
        <taxon>Dikarya</taxon>
        <taxon>Ascomycota</taxon>
        <taxon>Pezizomycotina</taxon>
        <taxon>Sordariomycetes</taxon>
        <taxon>Hypocreomycetidae</taxon>
        <taxon>Hypocreales</taxon>
        <taxon>Hypocreales incertae sedis</taxon>
        <taxon>Trichothecium</taxon>
    </lineage>
</organism>
<protein>
    <submittedName>
        <fullName evidence="1">Uncharacterized protein</fullName>
    </submittedName>
</protein>
<comment type="caution">
    <text evidence="1">The sequence shown here is derived from an EMBL/GenBank/DDBJ whole genome shotgun (WGS) entry which is preliminary data.</text>
</comment>
<name>A0ACC0UZQ6_9HYPO</name>
<proteinExistence type="predicted"/>
<evidence type="ECO:0000313" key="1">
    <source>
        <dbReference type="EMBL" id="KAI9899441.1"/>
    </source>
</evidence>
<accession>A0ACC0UZQ6</accession>
<evidence type="ECO:0000313" key="2">
    <source>
        <dbReference type="Proteomes" id="UP001163324"/>
    </source>
</evidence>
<dbReference type="Proteomes" id="UP001163324">
    <property type="component" value="Chromosome 5"/>
</dbReference>
<sequence length="475" mass="53170">MRASSSYTVGWICATLPEFVAAQEFLDEEHDGPSHVASGDKNSYCLGRIHKHNIAIAALPDGRYGTSTAAAVATSMLHSFPNIRIGLMVGIAGGAPTADDDIRLGDIVVSAPRGDNSGVFQYNFGKTIQGREFLCTRHLDKPPTAVLTAVSTLRAKHERRGHGIEAAVQQRVTKMKRGRKYSRPDASTDVLYRSEVIHADDEQNCAKLEKTVSETIKLVQHDVHEIKQIMASNKKTAEDNKVMKWLRAAHPSNKRNAVEQRRYPGSGRWLMDDTRYKTWKCTPGSFLWLSGMAGCGKTFLSSAVVDDIQRSGLRVIYFYFQFDDDTRQTVDHLLRSLICQSYWTSEKAKAHIKDVIQGYDRHIQPNSTQLYDCLVSILNSDEYWVIIDALDECPDKKGSHAEGVLQFIKSLRADTEEHIHVLVTSRAEQNISDSISQWAVETDAIQLNQGLVGQDIESYVNYQLVTRKGFIHEVG</sequence>